<dbReference type="GeneID" id="28737233"/>
<organism evidence="1 2">
    <name type="scientific">Cyphellophora attinorum</name>
    <dbReference type="NCBI Taxonomy" id="1664694"/>
    <lineage>
        <taxon>Eukaryota</taxon>
        <taxon>Fungi</taxon>
        <taxon>Dikarya</taxon>
        <taxon>Ascomycota</taxon>
        <taxon>Pezizomycotina</taxon>
        <taxon>Eurotiomycetes</taxon>
        <taxon>Chaetothyriomycetidae</taxon>
        <taxon>Chaetothyriales</taxon>
        <taxon>Cyphellophoraceae</taxon>
        <taxon>Cyphellophora</taxon>
    </lineage>
</organism>
<dbReference type="RefSeq" id="XP_017999202.1">
    <property type="nucleotide sequence ID" value="XM_018145353.1"/>
</dbReference>
<name>A0A0N0NLN4_9EURO</name>
<reference evidence="1 2" key="1">
    <citation type="submission" date="2015-06" db="EMBL/GenBank/DDBJ databases">
        <title>Draft genome of the ant-associated black yeast Phialophora attae CBS 131958.</title>
        <authorList>
            <person name="Moreno L.F."/>
            <person name="Stielow B.J."/>
            <person name="de Hoog S."/>
            <person name="Vicente V.A."/>
            <person name="Weiss V.A."/>
            <person name="de Vries M."/>
            <person name="Cruz L.M."/>
            <person name="Souza E.M."/>
        </authorList>
    </citation>
    <scope>NUCLEOTIDE SEQUENCE [LARGE SCALE GENOMIC DNA]</scope>
    <source>
        <strain evidence="1 2">CBS 131958</strain>
    </source>
</reference>
<keyword evidence="2" id="KW-1185">Reference proteome</keyword>
<proteinExistence type="predicted"/>
<dbReference type="Proteomes" id="UP000038010">
    <property type="component" value="Unassembled WGS sequence"/>
</dbReference>
<sequence length="308" mass="34934">MAHSFRLLELPYEIRTSIYTYLVPKMLTVEPIYNDEDDLVGLQAEAKEPVFELPLGWPCDPEDIVWERRCGASMNDVISLRLTSKLAKLDIDDFVGRELWVMLQLDGTQPVARELFPQGARADITHLSMTWLGLYGRTHIDAKLVPLQELLHPESATFPKLQQIDLLFHGNTPDLDYLIGLKRLTTASETMKCVYSLGDYAAPSMDCAVFFLVQEGTDVTKIKQTDLRGELSMSHEAGLVELDIDTEIRQPMQSSRSYHEFAKHHRESDDEWLYDVIGSLDPAAIYAIDPMRGGLDPDGRLFTDMVDL</sequence>
<dbReference type="VEuPathDB" id="FungiDB:AB675_5164"/>
<dbReference type="AlphaFoldDB" id="A0A0N0NLN4"/>
<evidence type="ECO:0000313" key="1">
    <source>
        <dbReference type="EMBL" id="KPI39239.1"/>
    </source>
</evidence>
<accession>A0A0N0NLN4</accession>
<protein>
    <submittedName>
        <fullName evidence="1">Uncharacterized protein</fullName>
    </submittedName>
</protein>
<dbReference type="EMBL" id="LFJN01000015">
    <property type="protein sequence ID" value="KPI39239.1"/>
    <property type="molecule type" value="Genomic_DNA"/>
</dbReference>
<gene>
    <name evidence="1" type="ORF">AB675_5164</name>
</gene>
<evidence type="ECO:0000313" key="2">
    <source>
        <dbReference type="Proteomes" id="UP000038010"/>
    </source>
</evidence>
<comment type="caution">
    <text evidence="1">The sequence shown here is derived from an EMBL/GenBank/DDBJ whole genome shotgun (WGS) entry which is preliminary data.</text>
</comment>